<evidence type="ECO:0000256" key="11">
    <source>
        <dbReference type="RuleBase" id="RU362125"/>
    </source>
</evidence>
<evidence type="ECO:0000256" key="3">
    <source>
        <dbReference type="ARBA" id="ARBA00022630"/>
    </source>
</evidence>
<dbReference type="PANTHER" id="PTHR42807:SF1">
    <property type="entry name" value="GLUTARYL-COA DEHYDROGENASE, MITOCHONDRIAL"/>
    <property type="match status" value="1"/>
</dbReference>
<comment type="pathway">
    <text evidence="7">Amino-acid metabolism; lysine degradation.</text>
</comment>
<dbReference type="RefSeq" id="WP_166173883.1">
    <property type="nucleotide sequence ID" value="NZ_CP045119.1"/>
</dbReference>
<dbReference type="Gene3D" id="2.40.110.10">
    <property type="entry name" value="Butyryl-CoA Dehydrogenase, subunit A, domain 2"/>
    <property type="match status" value="1"/>
</dbReference>
<dbReference type="InterPro" id="IPR006089">
    <property type="entry name" value="Acyl-CoA_DH_CS"/>
</dbReference>
<dbReference type="Pfam" id="PF02771">
    <property type="entry name" value="Acyl-CoA_dh_N"/>
    <property type="match status" value="1"/>
</dbReference>
<feature type="domain" description="Acyl-CoA dehydrogenase/oxidase N-terminal" evidence="15">
    <location>
        <begin position="27"/>
        <end position="136"/>
    </location>
</feature>
<dbReference type="Gene3D" id="1.20.140.10">
    <property type="entry name" value="Butyryl-CoA Dehydrogenase, subunit A, domain 3"/>
    <property type="match status" value="1"/>
</dbReference>
<keyword evidence="3 11" id="KW-0285">Flavoprotein</keyword>
<evidence type="ECO:0000256" key="7">
    <source>
        <dbReference type="ARBA" id="ARBA00037899"/>
    </source>
</evidence>
<evidence type="ECO:0000313" key="17">
    <source>
        <dbReference type="Proteomes" id="UP000501452"/>
    </source>
</evidence>
<evidence type="ECO:0000259" key="15">
    <source>
        <dbReference type="Pfam" id="PF02771"/>
    </source>
</evidence>
<dbReference type="InterPro" id="IPR009100">
    <property type="entry name" value="AcylCoA_DH/oxidase_NM_dom_sf"/>
</dbReference>
<dbReference type="AlphaFoldDB" id="A0A6G8Q6B3"/>
<evidence type="ECO:0000256" key="2">
    <source>
        <dbReference type="ARBA" id="ARBA00009347"/>
    </source>
</evidence>
<accession>A0A6G8Q6B3</accession>
<comment type="similarity">
    <text evidence="2 11">Belongs to the acyl-CoA dehydrogenase family.</text>
</comment>
<dbReference type="Pfam" id="PF02770">
    <property type="entry name" value="Acyl-CoA_dh_M"/>
    <property type="match status" value="1"/>
</dbReference>
<evidence type="ECO:0000256" key="5">
    <source>
        <dbReference type="ARBA" id="ARBA00022946"/>
    </source>
</evidence>
<dbReference type="InterPro" id="IPR006091">
    <property type="entry name" value="Acyl-CoA_Oxase/DH_mid-dom"/>
</dbReference>
<dbReference type="PROSITE" id="PS00072">
    <property type="entry name" value="ACYL_COA_DH_1"/>
    <property type="match status" value="1"/>
</dbReference>
<dbReference type="PANTHER" id="PTHR42807">
    <property type="entry name" value="GLUTARYL-COA DEHYDROGENASE, MITOCHONDRIAL"/>
    <property type="match status" value="1"/>
</dbReference>
<evidence type="ECO:0000256" key="8">
    <source>
        <dbReference type="ARBA" id="ARBA00037927"/>
    </source>
</evidence>
<evidence type="ECO:0000256" key="10">
    <source>
        <dbReference type="ARBA" id="ARBA00049493"/>
    </source>
</evidence>
<dbReference type="InterPro" id="IPR037069">
    <property type="entry name" value="AcylCoA_DH/ox_N_sf"/>
</dbReference>
<dbReference type="InterPro" id="IPR046373">
    <property type="entry name" value="Acyl-CoA_Oxase/DH_mid-dom_sf"/>
</dbReference>
<evidence type="ECO:0000256" key="12">
    <source>
        <dbReference type="SAM" id="MobiDB-lite"/>
    </source>
</evidence>
<feature type="domain" description="Acyl-CoA oxidase/dehydrogenase middle" evidence="14">
    <location>
        <begin position="141"/>
        <end position="232"/>
    </location>
</feature>
<dbReference type="GO" id="GO:0050660">
    <property type="term" value="F:flavin adenine dinucleotide binding"/>
    <property type="evidence" value="ECO:0007669"/>
    <property type="project" value="InterPro"/>
</dbReference>
<evidence type="ECO:0000256" key="6">
    <source>
        <dbReference type="ARBA" id="ARBA00023002"/>
    </source>
</evidence>
<evidence type="ECO:0000259" key="14">
    <source>
        <dbReference type="Pfam" id="PF02770"/>
    </source>
</evidence>
<dbReference type="InterPro" id="IPR036250">
    <property type="entry name" value="AcylCo_DH-like_C"/>
</dbReference>
<evidence type="ECO:0000256" key="9">
    <source>
        <dbReference type="ARBA" id="ARBA00039033"/>
    </source>
</evidence>
<dbReference type="InterPro" id="IPR009075">
    <property type="entry name" value="AcylCo_DH/oxidase_C"/>
</dbReference>
<dbReference type="FunFam" id="1.10.540.10:FF:000026">
    <property type="entry name" value="Acyl-CoA dehydrogenase medium chain"/>
    <property type="match status" value="1"/>
</dbReference>
<dbReference type="SUPFAM" id="SSF47203">
    <property type="entry name" value="Acyl-CoA dehydrogenase C-terminal domain-like"/>
    <property type="match status" value="1"/>
</dbReference>
<comment type="catalytic activity">
    <reaction evidence="10">
        <text>glutaryl-CoA + oxidized [electron-transfer flavoprotein] + 2 H(+) = (2E)-butenoyl-CoA + reduced [electron-transfer flavoprotein] + CO2</text>
        <dbReference type="Rhea" id="RHEA:13389"/>
        <dbReference type="Rhea" id="RHEA-COMP:10685"/>
        <dbReference type="Rhea" id="RHEA-COMP:10686"/>
        <dbReference type="ChEBI" id="CHEBI:15378"/>
        <dbReference type="ChEBI" id="CHEBI:16526"/>
        <dbReference type="ChEBI" id="CHEBI:57332"/>
        <dbReference type="ChEBI" id="CHEBI:57378"/>
        <dbReference type="ChEBI" id="CHEBI:57692"/>
        <dbReference type="ChEBI" id="CHEBI:58307"/>
        <dbReference type="EC" id="1.3.8.6"/>
    </reaction>
</comment>
<comment type="pathway">
    <text evidence="8">Amino-acid metabolism; tryptophan metabolism.</text>
</comment>
<dbReference type="InterPro" id="IPR052033">
    <property type="entry name" value="Glutaryl-CoA_DH_mitochondrial"/>
</dbReference>
<feature type="domain" description="Acyl-CoA dehydrogenase/oxidase C-terminal" evidence="13">
    <location>
        <begin position="245"/>
        <end position="391"/>
    </location>
</feature>
<dbReference type="Gene3D" id="1.10.540.10">
    <property type="entry name" value="Acyl-CoA dehydrogenase/oxidase, N-terminal domain"/>
    <property type="match status" value="1"/>
</dbReference>
<reference evidence="16 17" key="1">
    <citation type="submission" date="2019-10" db="EMBL/GenBank/DDBJ databases">
        <title>Rubrobacter sp nov SCSIO 52090 isolated from a deep-sea sediment in the South China Sea.</title>
        <authorList>
            <person name="Chen R.W."/>
        </authorList>
    </citation>
    <scope>NUCLEOTIDE SEQUENCE [LARGE SCALE GENOMIC DNA]</scope>
    <source>
        <strain evidence="16 17">SCSIO 52909</strain>
    </source>
</reference>
<dbReference type="Proteomes" id="UP000501452">
    <property type="component" value="Chromosome"/>
</dbReference>
<name>A0A6G8Q6B3_9ACTN</name>
<dbReference type="EMBL" id="CP045119">
    <property type="protein sequence ID" value="QIN81993.1"/>
    <property type="molecule type" value="Genomic_DNA"/>
</dbReference>
<organism evidence="16 17">
    <name type="scientific">Rubrobacter tropicus</name>
    <dbReference type="NCBI Taxonomy" id="2653851"/>
    <lineage>
        <taxon>Bacteria</taxon>
        <taxon>Bacillati</taxon>
        <taxon>Actinomycetota</taxon>
        <taxon>Rubrobacteria</taxon>
        <taxon>Rubrobacterales</taxon>
        <taxon>Rubrobacteraceae</taxon>
        <taxon>Rubrobacter</taxon>
    </lineage>
</organism>
<dbReference type="EC" id="1.3.8.6" evidence="9"/>
<dbReference type="GO" id="GO:0004361">
    <property type="term" value="F:glutaryl-CoA dehydrogenase activity"/>
    <property type="evidence" value="ECO:0007669"/>
    <property type="project" value="UniProtKB-EC"/>
</dbReference>
<feature type="compositionally biased region" description="Basic and acidic residues" evidence="12">
    <location>
        <begin position="401"/>
        <end position="416"/>
    </location>
</feature>
<protein>
    <recommendedName>
        <fullName evidence="9">glutaryl-CoA dehydrogenase (ETF)</fullName>
        <ecNumber evidence="9">1.3.8.6</ecNumber>
    </recommendedName>
</protein>
<dbReference type="Pfam" id="PF00441">
    <property type="entry name" value="Acyl-CoA_dh_1"/>
    <property type="match status" value="1"/>
</dbReference>
<keyword evidence="4 11" id="KW-0274">FAD</keyword>
<evidence type="ECO:0000259" key="13">
    <source>
        <dbReference type="Pfam" id="PF00441"/>
    </source>
</evidence>
<keyword evidence="6 11" id="KW-0560">Oxidoreductase</keyword>
<feature type="region of interest" description="Disordered" evidence="12">
    <location>
        <begin position="396"/>
        <end position="416"/>
    </location>
</feature>
<evidence type="ECO:0000256" key="1">
    <source>
        <dbReference type="ARBA" id="ARBA00001974"/>
    </source>
</evidence>
<evidence type="ECO:0000313" key="16">
    <source>
        <dbReference type="EMBL" id="QIN81993.1"/>
    </source>
</evidence>
<dbReference type="SUPFAM" id="SSF56645">
    <property type="entry name" value="Acyl-CoA dehydrogenase NM domain-like"/>
    <property type="match status" value="1"/>
</dbReference>
<keyword evidence="17" id="KW-1185">Reference proteome</keyword>
<gene>
    <name evidence="16" type="ORF">GBA63_04540</name>
</gene>
<dbReference type="InterPro" id="IPR013786">
    <property type="entry name" value="AcylCoA_DH/ox_N"/>
</dbReference>
<sequence>MTVTPDGVKQETQKNDFIRSDRLLSGEEKEVRDRVREFVERDVIPSAADHWDRAEFPFEALPGLGELGLMGGTFSPEYGCAGWNNVAYGLAIAELARGSGSLATFLHVQSGLAMAAIHELGSEDQKRKWLPEMARCEKVGCFGLTEPGAGSDPGSLATTATEKDGGYVLDGEKKWIGNATFADVAVIWARTEDNKISGFLVEGDNPGFRAEVLPRKGSQRAVWQAHIKLEDCHVPADARLPGATGLGSTLSVLTHSRYGVGWDGLGQAADCYEVALAYTKEREQFGQPIASFQLVQQKLVEMVNEISLSQLLSIHVGRLKDEGLLDPPTVSMFKMNNVAKARRTAALAREVLGGNGVLLDYRVMEHMADIEGVYTYEGTNDVNALIVGQAITGHRAFSARPPKDSTRDGRAEEKPR</sequence>
<dbReference type="KEGG" id="rub:GBA63_04540"/>
<proteinExistence type="inferred from homology"/>
<keyword evidence="5" id="KW-0809">Transit peptide</keyword>
<comment type="cofactor">
    <cofactor evidence="1 11">
        <name>FAD</name>
        <dbReference type="ChEBI" id="CHEBI:57692"/>
    </cofactor>
</comment>
<evidence type="ECO:0000256" key="4">
    <source>
        <dbReference type="ARBA" id="ARBA00022827"/>
    </source>
</evidence>